<protein>
    <submittedName>
        <fullName evidence="1">Uncharacterized protein</fullName>
    </submittedName>
</protein>
<evidence type="ECO:0000313" key="2">
    <source>
        <dbReference type="Proteomes" id="UP001630127"/>
    </source>
</evidence>
<accession>A0ABD3B1Y5</accession>
<name>A0ABD3B1Y5_9GENT</name>
<reference evidence="1 2" key="1">
    <citation type="submission" date="2024-11" db="EMBL/GenBank/DDBJ databases">
        <title>A near-complete genome assembly of Cinchona calisaya.</title>
        <authorList>
            <person name="Lian D.C."/>
            <person name="Zhao X.W."/>
            <person name="Wei L."/>
        </authorList>
    </citation>
    <scope>NUCLEOTIDE SEQUENCE [LARGE SCALE GENOMIC DNA]</scope>
    <source>
        <tissue evidence="1">Nenye</tissue>
    </source>
</reference>
<organism evidence="1 2">
    <name type="scientific">Cinchona calisaya</name>
    <dbReference type="NCBI Taxonomy" id="153742"/>
    <lineage>
        <taxon>Eukaryota</taxon>
        <taxon>Viridiplantae</taxon>
        <taxon>Streptophyta</taxon>
        <taxon>Embryophyta</taxon>
        <taxon>Tracheophyta</taxon>
        <taxon>Spermatophyta</taxon>
        <taxon>Magnoliopsida</taxon>
        <taxon>eudicotyledons</taxon>
        <taxon>Gunneridae</taxon>
        <taxon>Pentapetalae</taxon>
        <taxon>asterids</taxon>
        <taxon>lamiids</taxon>
        <taxon>Gentianales</taxon>
        <taxon>Rubiaceae</taxon>
        <taxon>Cinchonoideae</taxon>
        <taxon>Cinchoneae</taxon>
        <taxon>Cinchona</taxon>
    </lineage>
</organism>
<comment type="caution">
    <text evidence="1">The sequence shown here is derived from an EMBL/GenBank/DDBJ whole genome shotgun (WGS) entry which is preliminary data.</text>
</comment>
<evidence type="ECO:0000313" key="1">
    <source>
        <dbReference type="EMBL" id="KAL3537557.1"/>
    </source>
</evidence>
<gene>
    <name evidence="1" type="ORF">ACH5RR_000923</name>
</gene>
<dbReference type="EMBL" id="JBJUIK010000001">
    <property type="protein sequence ID" value="KAL3537557.1"/>
    <property type="molecule type" value="Genomic_DNA"/>
</dbReference>
<dbReference type="AlphaFoldDB" id="A0ABD3B1Y5"/>
<keyword evidence="2" id="KW-1185">Reference proteome</keyword>
<proteinExistence type="predicted"/>
<dbReference type="Proteomes" id="UP001630127">
    <property type="component" value="Unassembled WGS sequence"/>
</dbReference>
<sequence length="125" mass="14393">MEEISHLLPSCNELMDMISDDLAADPINKDSIVPNELQVVQTSWNQYSQGISLQRFSSKVKKLKVDLNIWKKQQFGDIFQRLKATKEDISNQEIVIEQSPSLENQVEFARLKACLLKSFAEEESY</sequence>